<dbReference type="InterPro" id="IPR050319">
    <property type="entry name" value="ABC_transp_ATP-bind"/>
</dbReference>
<proteinExistence type="inferred from homology"/>
<dbReference type="PROSITE" id="PS50893">
    <property type="entry name" value="ABC_TRANSPORTER_2"/>
    <property type="match status" value="2"/>
</dbReference>
<comment type="similarity">
    <text evidence="1">Belongs to the ABC transporter superfamily.</text>
</comment>
<dbReference type="PANTHER" id="PTHR43776:SF7">
    <property type="entry name" value="D,D-DIPEPTIDE TRANSPORT ATP-BINDING PROTEIN DDPF-RELATED"/>
    <property type="match status" value="1"/>
</dbReference>
<dbReference type="PROSITE" id="PS00211">
    <property type="entry name" value="ABC_TRANSPORTER_1"/>
    <property type="match status" value="2"/>
</dbReference>
<evidence type="ECO:0000256" key="5">
    <source>
        <dbReference type="SAM" id="MobiDB-lite"/>
    </source>
</evidence>
<dbReference type="Gene3D" id="3.40.50.300">
    <property type="entry name" value="P-loop containing nucleotide triphosphate hydrolases"/>
    <property type="match status" value="2"/>
</dbReference>
<dbReference type="CDD" id="cd03257">
    <property type="entry name" value="ABC_NikE_OppD_transporters"/>
    <property type="match status" value="2"/>
</dbReference>
<evidence type="ECO:0000313" key="8">
    <source>
        <dbReference type="Proteomes" id="UP001469365"/>
    </source>
</evidence>
<comment type="caution">
    <text evidence="7">The sequence shown here is derived from an EMBL/GenBank/DDBJ whole genome shotgun (WGS) entry which is preliminary data.</text>
</comment>
<evidence type="ECO:0000256" key="2">
    <source>
        <dbReference type="ARBA" id="ARBA00022448"/>
    </source>
</evidence>
<dbReference type="Proteomes" id="UP001469365">
    <property type="component" value="Unassembled WGS sequence"/>
</dbReference>
<reference evidence="7 8" key="1">
    <citation type="submission" date="2024-04" db="EMBL/GenBank/DDBJ databases">
        <title>draft genome sequnece of Paenibacillus filicis.</title>
        <authorList>
            <person name="Kim D.-U."/>
        </authorList>
    </citation>
    <scope>NUCLEOTIDE SEQUENCE [LARGE SCALE GENOMIC DNA]</scope>
    <source>
        <strain evidence="7 8">KACC14197</strain>
    </source>
</reference>
<dbReference type="NCBIfam" id="NF007739">
    <property type="entry name" value="PRK10419.1"/>
    <property type="match status" value="2"/>
</dbReference>
<evidence type="ECO:0000256" key="1">
    <source>
        <dbReference type="ARBA" id="ARBA00005417"/>
    </source>
</evidence>
<keyword evidence="8" id="KW-1185">Reference proteome</keyword>
<dbReference type="SUPFAM" id="SSF52540">
    <property type="entry name" value="P-loop containing nucleoside triphosphate hydrolases"/>
    <property type="match status" value="2"/>
</dbReference>
<evidence type="ECO:0000256" key="3">
    <source>
        <dbReference type="ARBA" id="ARBA00022741"/>
    </source>
</evidence>
<dbReference type="Pfam" id="PF08352">
    <property type="entry name" value="oligo_HPY"/>
    <property type="match status" value="2"/>
</dbReference>
<dbReference type="SMART" id="SM00382">
    <property type="entry name" value="AAA"/>
    <property type="match status" value="2"/>
</dbReference>
<dbReference type="Pfam" id="PF00005">
    <property type="entry name" value="ABC_tran"/>
    <property type="match status" value="2"/>
</dbReference>
<dbReference type="PANTHER" id="PTHR43776">
    <property type="entry name" value="TRANSPORT ATP-BINDING PROTEIN"/>
    <property type="match status" value="1"/>
</dbReference>
<name>A0ABU9DGL9_9BACL</name>
<sequence>MASQPLLDIDQLSVNFNTPSGPLNAINRVSLQIGKGETVCLVGESGSGKTITSLSIMRLIDYDNGSISHGDIALDGQSLVALSQKQISELRGKKIAMVFQEPMTALDPVFTIGSQIVEVLLRHERISKPDAWDKALSLLRRVGIPEPEVRMKQYPYQLSGGMRQRAMIAIALACGPELLIADEPTTALDVTIQAQILALLRELKEELNMSILLITHDLGIAAEMADRIVVMYAGKVVEQAGVHQLFENPAHPYTQGLLHSIVTMDQVRGLPLYTIRGSIPSLSELPSGCRFHPRCTYATDRCRSEDPALRELNGREVACWHAERLDSAAAEVFGSTLDEAIGTERSQGWQGRRAELAAGTGRELETKAPEVEAEYSLQSPAEVSPQEEVPETGEAFPNHTEPFQEMHREADPAADGVGLLGLELSLVQFSDAQDLPTVSGHIATGQVLLQVQGVKKHFPIHRGLFQRDRSSIRAVDEVTFDIRKGETFGLVGESGCGKSTLGRVLLQLEKATAGRVLFEGRDVLSRGIRESKELRRDMQVVFQDPYGSINPRWKVGDIIGEPFRVHESLRGAEKRERVQQVMQRVGLNPSWYDRFPHEFSGGQRQRIGIARAIALNPKFVLADEAVSALDVSVQSQVVNLMQELQQQLQLTYLFIAHGLNIVRYISDRIGVMYLGKLVEVAPTDELFRHPAHPYTRALLSAIPVPDPNRRRVYAPLQGEMPSPANPPSGCRFHTRCPAATALCKETAPELVAVGNGHWAACHYPL</sequence>
<accession>A0ABU9DGL9</accession>
<dbReference type="InterPro" id="IPR003439">
    <property type="entry name" value="ABC_transporter-like_ATP-bd"/>
</dbReference>
<dbReference type="InterPro" id="IPR017871">
    <property type="entry name" value="ABC_transporter-like_CS"/>
</dbReference>
<protein>
    <submittedName>
        <fullName evidence="7">ABC transporter ATP-binding protein</fullName>
    </submittedName>
</protein>
<organism evidence="7 8">
    <name type="scientific">Paenibacillus filicis</name>
    <dbReference type="NCBI Taxonomy" id="669464"/>
    <lineage>
        <taxon>Bacteria</taxon>
        <taxon>Bacillati</taxon>
        <taxon>Bacillota</taxon>
        <taxon>Bacilli</taxon>
        <taxon>Bacillales</taxon>
        <taxon>Paenibacillaceae</taxon>
        <taxon>Paenibacillus</taxon>
    </lineage>
</organism>
<evidence type="ECO:0000259" key="6">
    <source>
        <dbReference type="PROSITE" id="PS50893"/>
    </source>
</evidence>
<keyword evidence="3" id="KW-0547">Nucleotide-binding</keyword>
<gene>
    <name evidence="7" type="ORF">WMW72_08895</name>
</gene>
<feature type="domain" description="ABC transporter" evidence="6">
    <location>
        <begin position="9"/>
        <end position="258"/>
    </location>
</feature>
<evidence type="ECO:0000256" key="4">
    <source>
        <dbReference type="ARBA" id="ARBA00022840"/>
    </source>
</evidence>
<dbReference type="NCBIfam" id="NF008453">
    <property type="entry name" value="PRK11308.1"/>
    <property type="match status" value="2"/>
</dbReference>
<evidence type="ECO:0000313" key="7">
    <source>
        <dbReference type="EMBL" id="MEK8128016.1"/>
    </source>
</evidence>
<dbReference type="EMBL" id="JBBPCC010000004">
    <property type="protein sequence ID" value="MEK8128016.1"/>
    <property type="molecule type" value="Genomic_DNA"/>
</dbReference>
<dbReference type="InterPro" id="IPR003593">
    <property type="entry name" value="AAA+_ATPase"/>
</dbReference>
<dbReference type="GO" id="GO:0005524">
    <property type="term" value="F:ATP binding"/>
    <property type="evidence" value="ECO:0007669"/>
    <property type="project" value="UniProtKB-KW"/>
</dbReference>
<dbReference type="InterPro" id="IPR013563">
    <property type="entry name" value="Oligopep_ABC_C"/>
</dbReference>
<feature type="domain" description="ABC transporter" evidence="6">
    <location>
        <begin position="449"/>
        <end position="699"/>
    </location>
</feature>
<dbReference type="InterPro" id="IPR027417">
    <property type="entry name" value="P-loop_NTPase"/>
</dbReference>
<feature type="region of interest" description="Disordered" evidence="5">
    <location>
        <begin position="371"/>
        <end position="399"/>
    </location>
</feature>
<keyword evidence="2" id="KW-0813">Transport</keyword>
<dbReference type="NCBIfam" id="TIGR01727">
    <property type="entry name" value="oligo_HPY"/>
    <property type="match status" value="2"/>
</dbReference>
<keyword evidence="4 7" id="KW-0067">ATP-binding</keyword>
<dbReference type="RefSeq" id="WP_341415076.1">
    <property type="nucleotide sequence ID" value="NZ_JBBPCC010000004.1"/>
</dbReference>